<gene>
    <name evidence="2" type="ORF">H0N91_13035</name>
</gene>
<dbReference type="AlphaFoldDB" id="A0A853JR34"/>
<dbReference type="Proteomes" id="UP000586254">
    <property type="component" value="Unassembled WGS sequence"/>
</dbReference>
<feature type="signal peptide" evidence="1">
    <location>
        <begin position="1"/>
        <end position="26"/>
    </location>
</feature>
<evidence type="ECO:0000256" key="1">
    <source>
        <dbReference type="SAM" id="SignalP"/>
    </source>
</evidence>
<dbReference type="RefSeq" id="WP_180493673.1">
    <property type="nucleotide sequence ID" value="NZ_JACCKS010000015.1"/>
</dbReference>
<name>A0A853JR34_9FIRM</name>
<feature type="chain" id="PRO_5033062542" description="SipW-cognate class signal peptide" evidence="1">
    <location>
        <begin position="27"/>
        <end position="193"/>
    </location>
</feature>
<sequence>MKKKTSLWISGITTVAMLAVAVGSFAAWDTLKPETNPSFAAKSGTPIELKVETSNKIDNSFDNKTLVPEGAVLDGSKDIEKLSAGVVATFTGDASKGAKVYMKSPTVNKGTIVAGLTTTVMDKGAEGTDAGTAVTFDKTVDTIGNVAEITPGHVYEVSVKFTDGKDGAFVEGDKDQTISASVECFASKSVVAP</sequence>
<accession>A0A853JR34</accession>
<evidence type="ECO:0000313" key="2">
    <source>
        <dbReference type="EMBL" id="NZA39024.1"/>
    </source>
</evidence>
<keyword evidence="1" id="KW-0732">Signal</keyword>
<organism evidence="2 3">
    <name type="scientific">Eubacterium callanderi</name>
    <dbReference type="NCBI Taxonomy" id="53442"/>
    <lineage>
        <taxon>Bacteria</taxon>
        <taxon>Bacillati</taxon>
        <taxon>Bacillota</taxon>
        <taxon>Clostridia</taxon>
        <taxon>Eubacteriales</taxon>
        <taxon>Eubacteriaceae</taxon>
        <taxon>Eubacterium</taxon>
    </lineage>
</organism>
<comment type="caution">
    <text evidence="2">The sequence shown here is derived from an EMBL/GenBank/DDBJ whole genome shotgun (WGS) entry which is preliminary data.</text>
</comment>
<reference evidence="2 3" key="1">
    <citation type="submission" date="2020-07" db="EMBL/GenBank/DDBJ databases">
        <title>Organ Donor 1.</title>
        <authorList>
            <person name="Marsh A.J."/>
            <person name="Azcarate-Peril M.A."/>
        </authorList>
    </citation>
    <scope>NUCLEOTIDE SEQUENCE [LARGE SCALE GENOMIC DNA]</scope>
    <source>
        <strain evidence="2 3">AMC0717</strain>
    </source>
</reference>
<evidence type="ECO:0008006" key="4">
    <source>
        <dbReference type="Google" id="ProtNLM"/>
    </source>
</evidence>
<evidence type="ECO:0000313" key="3">
    <source>
        <dbReference type="Proteomes" id="UP000586254"/>
    </source>
</evidence>
<protein>
    <recommendedName>
        <fullName evidence="4">SipW-cognate class signal peptide</fullName>
    </recommendedName>
</protein>
<proteinExistence type="predicted"/>
<dbReference type="EMBL" id="JACCKS010000015">
    <property type="protein sequence ID" value="NZA39024.1"/>
    <property type="molecule type" value="Genomic_DNA"/>
</dbReference>